<proteinExistence type="predicted"/>
<name>A0A1Y2ITW2_TRAC3</name>
<organism evidence="1 2">
    <name type="scientific">Trametes coccinea (strain BRFM310)</name>
    <name type="common">Pycnoporus coccineus</name>
    <dbReference type="NCBI Taxonomy" id="1353009"/>
    <lineage>
        <taxon>Eukaryota</taxon>
        <taxon>Fungi</taxon>
        <taxon>Dikarya</taxon>
        <taxon>Basidiomycota</taxon>
        <taxon>Agaricomycotina</taxon>
        <taxon>Agaricomycetes</taxon>
        <taxon>Polyporales</taxon>
        <taxon>Polyporaceae</taxon>
        <taxon>Trametes</taxon>
    </lineage>
</organism>
<reference evidence="1 2" key="1">
    <citation type="journal article" date="2015" name="Biotechnol. Biofuels">
        <title>Enhanced degradation of softwood versus hardwood by the white-rot fungus Pycnoporus coccineus.</title>
        <authorList>
            <person name="Couturier M."/>
            <person name="Navarro D."/>
            <person name="Chevret D."/>
            <person name="Henrissat B."/>
            <person name="Piumi F."/>
            <person name="Ruiz-Duenas F.J."/>
            <person name="Martinez A.T."/>
            <person name="Grigoriev I.V."/>
            <person name="Riley R."/>
            <person name="Lipzen A."/>
            <person name="Berrin J.G."/>
            <person name="Master E.R."/>
            <person name="Rosso M.N."/>
        </authorList>
    </citation>
    <scope>NUCLEOTIDE SEQUENCE [LARGE SCALE GENOMIC DNA]</scope>
    <source>
        <strain evidence="1 2">BRFM310</strain>
    </source>
</reference>
<accession>A0A1Y2ITW2</accession>
<gene>
    <name evidence="1" type="ORF">PYCCODRAFT_109533</name>
</gene>
<dbReference type="EMBL" id="KZ084096">
    <property type="protein sequence ID" value="OSD04566.1"/>
    <property type="molecule type" value="Genomic_DNA"/>
</dbReference>
<protein>
    <submittedName>
        <fullName evidence="1">Uncharacterized protein</fullName>
    </submittedName>
</protein>
<dbReference type="Proteomes" id="UP000193067">
    <property type="component" value="Unassembled WGS sequence"/>
</dbReference>
<dbReference type="AlphaFoldDB" id="A0A1Y2ITW2"/>
<sequence length="157" mass="17683">MRRSSGHFGSRSGSYMHHCITPFSSTAHHHHHHHPRPSARTLVPLHNCSSSSHWCLILEGIFSLLIGPLLPATAAAAAAALNNNSNFFRSFCLVVRTWRVRPRRCSNYLFIICVSYYRSLSSPRHPSRPFSSTLLLLPLLFAAYSPHPPSVIVVYRK</sequence>
<evidence type="ECO:0000313" key="2">
    <source>
        <dbReference type="Proteomes" id="UP000193067"/>
    </source>
</evidence>
<evidence type="ECO:0000313" key="1">
    <source>
        <dbReference type="EMBL" id="OSD04566.1"/>
    </source>
</evidence>
<keyword evidence="2" id="KW-1185">Reference proteome</keyword>